<evidence type="ECO:0000313" key="2">
    <source>
        <dbReference type="EMBL" id="MST71017.1"/>
    </source>
</evidence>
<proteinExistence type="predicted"/>
<reference evidence="2 3" key="1">
    <citation type="submission" date="2019-08" db="EMBL/GenBank/DDBJ databases">
        <title>In-depth cultivation of the pig gut microbiome towards novel bacterial diversity and tailored functional studies.</title>
        <authorList>
            <person name="Wylensek D."/>
            <person name="Hitch T.C.A."/>
            <person name="Clavel T."/>
        </authorList>
    </citation>
    <scope>NUCLEOTIDE SEQUENCE [LARGE SCALE GENOMIC DNA]</scope>
    <source>
        <strain evidence="2 3">WCA-MUC-591-APC-4B</strain>
    </source>
</reference>
<dbReference type="InterPro" id="IPR021778">
    <property type="entry name" value="Se/S_carrier-like"/>
</dbReference>
<keyword evidence="3" id="KW-1185">Reference proteome</keyword>
<feature type="domain" description="Putative Se/S carrier protein-like" evidence="1">
    <location>
        <begin position="4"/>
        <end position="69"/>
    </location>
</feature>
<dbReference type="Pfam" id="PF11823">
    <property type="entry name" value="Se_S_carrier"/>
    <property type="match status" value="1"/>
</dbReference>
<dbReference type="RefSeq" id="WP_154554579.1">
    <property type="nucleotide sequence ID" value="NZ_JAQXUZ010000015.1"/>
</dbReference>
<dbReference type="Proteomes" id="UP000469424">
    <property type="component" value="Unassembled WGS sequence"/>
</dbReference>
<accession>A0A6N7X639</accession>
<comment type="caution">
    <text evidence="2">The sequence shown here is derived from an EMBL/GenBank/DDBJ whole genome shotgun (WGS) entry which is preliminary data.</text>
</comment>
<sequence length="84" mass="9705">MKHYYILFNTHTDGLAMYQAIKGAGMYAQISPTPRELSVCCGISLLIHQEDIDTIRKLAEEQELEYIGIEGLDNEFNNRRHRYG</sequence>
<evidence type="ECO:0000259" key="1">
    <source>
        <dbReference type="Pfam" id="PF11823"/>
    </source>
</evidence>
<name>A0A6N7X639_9FIRM</name>
<dbReference type="AlphaFoldDB" id="A0A6N7X639"/>
<gene>
    <name evidence="2" type="ORF">FYJ65_06690</name>
</gene>
<dbReference type="EMBL" id="VUNA01000012">
    <property type="protein sequence ID" value="MST71017.1"/>
    <property type="molecule type" value="Genomic_DNA"/>
</dbReference>
<protein>
    <submittedName>
        <fullName evidence="2">DUF3343 domain-containing protein</fullName>
    </submittedName>
</protein>
<evidence type="ECO:0000313" key="3">
    <source>
        <dbReference type="Proteomes" id="UP000469424"/>
    </source>
</evidence>
<organism evidence="2 3">
    <name type="scientific">Mogibacterium kristiansenii</name>
    <dbReference type="NCBI Taxonomy" id="2606708"/>
    <lineage>
        <taxon>Bacteria</taxon>
        <taxon>Bacillati</taxon>
        <taxon>Bacillota</taxon>
        <taxon>Clostridia</taxon>
        <taxon>Peptostreptococcales</taxon>
        <taxon>Anaerovoracaceae</taxon>
        <taxon>Mogibacterium</taxon>
    </lineage>
</organism>